<proteinExistence type="predicted"/>
<accession>A0A542YP84</accession>
<dbReference type="PRINTS" id="PR00420">
    <property type="entry name" value="RNGMNOXGNASE"/>
</dbReference>
<dbReference type="InterPro" id="IPR002938">
    <property type="entry name" value="FAD-bd"/>
</dbReference>
<dbReference type="InterPro" id="IPR011777">
    <property type="entry name" value="Geranylgeranyl_Rdtase_fam"/>
</dbReference>
<evidence type="ECO:0000313" key="2">
    <source>
        <dbReference type="EMBL" id="TQL49918.1"/>
    </source>
</evidence>
<dbReference type="AlphaFoldDB" id="A0A542YP84"/>
<organism evidence="2 3">
    <name type="scientific">Ornithinicoccus hortensis</name>
    <dbReference type="NCBI Taxonomy" id="82346"/>
    <lineage>
        <taxon>Bacteria</taxon>
        <taxon>Bacillati</taxon>
        <taxon>Actinomycetota</taxon>
        <taxon>Actinomycetes</taxon>
        <taxon>Micrococcales</taxon>
        <taxon>Intrasporangiaceae</taxon>
        <taxon>Ornithinicoccus</taxon>
    </lineage>
</organism>
<dbReference type="PANTHER" id="PTHR42685:SF22">
    <property type="entry name" value="CONDITIONED MEDIUM FACTOR RECEPTOR 1"/>
    <property type="match status" value="1"/>
</dbReference>
<feature type="domain" description="FAD-binding" evidence="1">
    <location>
        <begin position="17"/>
        <end position="365"/>
    </location>
</feature>
<protein>
    <submittedName>
        <fullName evidence="2">Geranylgeranyl reductase family protein</fullName>
    </submittedName>
</protein>
<dbReference type="Pfam" id="PF01494">
    <property type="entry name" value="FAD_binding_3"/>
    <property type="match status" value="1"/>
</dbReference>
<gene>
    <name evidence="2" type="ORF">FB467_1015</name>
</gene>
<dbReference type="OrthoDB" id="9795712at2"/>
<evidence type="ECO:0000313" key="3">
    <source>
        <dbReference type="Proteomes" id="UP000319516"/>
    </source>
</evidence>
<keyword evidence="3" id="KW-1185">Reference proteome</keyword>
<dbReference type="InterPro" id="IPR050407">
    <property type="entry name" value="Geranylgeranyl_reductase"/>
</dbReference>
<reference evidence="2 3" key="1">
    <citation type="submission" date="2019-06" db="EMBL/GenBank/DDBJ databases">
        <title>Sequencing the genomes of 1000 actinobacteria strains.</title>
        <authorList>
            <person name="Klenk H.-P."/>
        </authorList>
    </citation>
    <scope>NUCLEOTIDE SEQUENCE [LARGE SCALE GENOMIC DNA]</scope>
    <source>
        <strain evidence="2 3">DSM 12335</strain>
    </source>
</reference>
<name>A0A542YP84_9MICO</name>
<dbReference type="Proteomes" id="UP000319516">
    <property type="component" value="Unassembled WGS sequence"/>
</dbReference>
<dbReference type="GO" id="GO:0071949">
    <property type="term" value="F:FAD binding"/>
    <property type="evidence" value="ECO:0007669"/>
    <property type="project" value="InterPro"/>
</dbReference>
<sequence length="440" mass="47922">MSEQSVATAQVRFDETADVIVVGAGPGGSATAAYLAAHGLEVLLLEKTAFPREKVCGDGLTPRAVRELVTLGIPTPEDDGWIKNWGLRIIGGGMRLQLDWPDNSAFPPYGLVRTRQDFDDILAKHAQSRGVKLHQLTNVVGPVLDERTGHIIGVRAKVMGSDNRPTGEQVAYGAPVVVAADGNSSRLSLSMERPKRDDRPMGVAVRTYFTSPRHDDDYLESWLELWSTNDEGEKILLPGYGWIFGVGDGTSNVGLGILNTSDAFGKVDYKDVMRRWVATMPEEWTYSEETQVGPIRGAALPMGFNRQPHYDRGLLLVGDAGGMVNPFNGEGIAYAMESGRLAAEVIAQALARSTPEARERVLQSYPRVMKDALGGYYTLGRHFAQLIGHPEVMRLATKYGLPRKTLMKFLLKVMANLGEPHGGRADDRIIAALTKIAPAA</sequence>
<dbReference type="Gene3D" id="3.50.50.60">
    <property type="entry name" value="FAD/NAD(P)-binding domain"/>
    <property type="match status" value="1"/>
</dbReference>
<evidence type="ECO:0000259" key="1">
    <source>
        <dbReference type="Pfam" id="PF01494"/>
    </source>
</evidence>
<dbReference type="EMBL" id="VFOP01000001">
    <property type="protein sequence ID" value="TQL49918.1"/>
    <property type="molecule type" value="Genomic_DNA"/>
</dbReference>
<dbReference type="GO" id="GO:0016628">
    <property type="term" value="F:oxidoreductase activity, acting on the CH-CH group of donors, NAD or NADP as acceptor"/>
    <property type="evidence" value="ECO:0007669"/>
    <property type="project" value="InterPro"/>
</dbReference>
<dbReference type="RefSeq" id="WP_141784123.1">
    <property type="nucleotide sequence ID" value="NZ_BAAAIK010000004.1"/>
</dbReference>
<dbReference type="PANTHER" id="PTHR42685">
    <property type="entry name" value="GERANYLGERANYL DIPHOSPHATE REDUCTASE"/>
    <property type="match status" value="1"/>
</dbReference>
<dbReference type="NCBIfam" id="TIGR02032">
    <property type="entry name" value="GG-red-SF"/>
    <property type="match status" value="1"/>
</dbReference>
<dbReference type="SUPFAM" id="SSF51905">
    <property type="entry name" value="FAD/NAD(P)-binding domain"/>
    <property type="match status" value="1"/>
</dbReference>
<dbReference type="InterPro" id="IPR036188">
    <property type="entry name" value="FAD/NAD-bd_sf"/>
</dbReference>
<comment type="caution">
    <text evidence="2">The sequence shown here is derived from an EMBL/GenBank/DDBJ whole genome shotgun (WGS) entry which is preliminary data.</text>
</comment>